<dbReference type="InterPro" id="IPR007353">
    <property type="entry name" value="DUF421"/>
</dbReference>
<evidence type="ECO:0000256" key="1">
    <source>
        <dbReference type="ARBA" id="ARBA00004651"/>
    </source>
</evidence>
<keyword evidence="5 7" id="KW-1133">Transmembrane helix</keyword>
<comment type="similarity">
    <text evidence="2">Belongs to the UPF0702 family.</text>
</comment>
<dbReference type="RefSeq" id="WP_095070219.1">
    <property type="nucleotide sequence ID" value="NZ_LT906465.1"/>
</dbReference>
<reference evidence="9 10" key="1">
    <citation type="submission" date="2017-06" db="EMBL/GenBank/DDBJ databases">
        <authorList>
            <consortium name="Pathogen Informatics"/>
        </authorList>
    </citation>
    <scope>NUCLEOTIDE SEQUENCE [LARGE SCALE GENOMIC DNA]</scope>
    <source>
        <strain evidence="9 10">NCTC13490</strain>
    </source>
</reference>
<protein>
    <submittedName>
        <fullName evidence="9">Protein of uncharacterized function (DUF421)</fullName>
    </submittedName>
</protein>
<feature type="transmembrane region" description="Helical" evidence="7">
    <location>
        <begin position="21"/>
        <end position="40"/>
    </location>
</feature>
<evidence type="ECO:0000256" key="6">
    <source>
        <dbReference type="ARBA" id="ARBA00023136"/>
    </source>
</evidence>
<dbReference type="Gene3D" id="3.30.240.20">
    <property type="entry name" value="bsu07140 like domains"/>
    <property type="match status" value="1"/>
</dbReference>
<comment type="subcellular location">
    <subcellularLocation>
        <location evidence="1">Cell membrane</location>
        <topology evidence="1">Multi-pass membrane protein</topology>
    </subcellularLocation>
</comment>
<organism evidence="9 10">
    <name type="scientific">Chryseobacterium taklimakanense</name>
    <dbReference type="NCBI Taxonomy" id="536441"/>
    <lineage>
        <taxon>Bacteria</taxon>
        <taxon>Pseudomonadati</taxon>
        <taxon>Bacteroidota</taxon>
        <taxon>Flavobacteriia</taxon>
        <taxon>Flavobacteriales</taxon>
        <taxon>Weeksellaceae</taxon>
        <taxon>Chryseobacterium group</taxon>
        <taxon>Chryseobacterium</taxon>
    </lineage>
</organism>
<feature type="domain" description="YetF C-terminal" evidence="8">
    <location>
        <begin position="96"/>
        <end position="164"/>
    </location>
</feature>
<dbReference type="EMBL" id="LT906465">
    <property type="protein sequence ID" value="SNV36690.1"/>
    <property type="molecule type" value="Genomic_DNA"/>
</dbReference>
<feature type="transmembrane region" description="Helical" evidence="7">
    <location>
        <begin position="72"/>
        <end position="92"/>
    </location>
</feature>
<evidence type="ECO:0000256" key="2">
    <source>
        <dbReference type="ARBA" id="ARBA00006448"/>
    </source>
</evidence>
<evidence type="ECO:0000256" key="5">
    <source>
        <dbReference type="ARBA" id="ARBA00022989"/>
    </source>
</evidence>
<dbReference type="InterPro" id="IPR023090">
    <property type="entry name" value="UPF0702_alpha/beta_dom_sf"/>
</dbReference>
<proteinExistence type="inferred from homology"/>
<gene>
    <name evidence="9" type="ORF">SAMEA4412677_00570</name>
</gene>
<name>A0A239WRF1_9FLAO</name>
<evidence type="ECO:0000313" key="10">
    <source>
        <dbReference type="Proteomes" id="UP000215196"/>
    </source>
</evidence>
<evidence type="ECO:0000256" key="7">
    <source>
        <dbReference type="SAM" id="Phobius"/>
    </source>
</evidence>
<evidence type="ECO:0000313" key="9">
    <source>
        <dbReference type="EMBL" id="SNV36690.1"/>
    </source>
</evidence>
<dbReference type="PANTHER" id="PTHR34582">
    <property type="entry name" value="UPF0702 TRANSMEMBRANE PROTEIN YCAP"/>
    <property type="match status" value="1"/>
</dbReference>
<sequence>MKFIPENPADIFIPEMPLIEILLRGIILYFLILFILRVLPRRSAGELGAMDLVFILLLTEAASHALGDFTTLGDGMIMLVVFVICNYVVNYLTYHHGFFRKLFEHRPVQIIKDGRLIYRNMRRELITKDELMANLRENGIEDVSDVKKAFVESEGNISFIKYEEKG</sequence>
<keyword evidence="10" id="KW-1185">Reference proteome</keyword>
<dbReference type="GO" id="GO:0005886">
    <property type="term" value="C:plasma membrane"/>
    <property type="evidence" value="ECO:0007669"/>
    <property type="project" value="UniProtKB-SubCell"/>
</dbReference>
<dbReference type="PANTHER" id="PTHR34582:SF6">
    <property type="entry name" value="UPF0702 TRANSMEMBRANE PROTEIN YCAP"/>
    <property type="match status" value="1"/>
</dbReference>
<evidence type="ECO:0000256" key="4">
    <source>
        <dbReference type="ARBA" id="ARBA00022692"/>
    </source>
</evidence>
<keyword evidence="6 7" id="KW-0472">Membrane</keyword>
<dbReference type="AlphaFoldDB" id="A0A239WRF1"/>
<accession>A0A239WRF1</accession>
<evidence type="ECO:0000256" key="3">
    <source>
        <dbReference type="ARBA" id="ARBA00022475"/>
    </source>
</evidence>
<dbReference type="Proteomes" id="UP000215196">
    <property type="component" value="Chromosome 1"/>
</dbReference>
<keyword evidence="3" id="KW-1003">Cell membrane</keyword>
<feature type="transmembrane region" description="Helical" evidence="7">
    <location>
        <begin position="47"/>
        <end position="66"/>
    </location>
</feature>
<evidence type="ECO:0000259" key="8">
    <source>
        <dbReference type="Pfam" id="PF04239"/>
    </source>
</evidence>
<dbReference type="Pfam" id="PF04239">
    <property type="entry name" value="DUF421"/>
    <property type="match status" value="1"/>
</dbReference>
<keyword evidence="4 7" id="KW-0812">Transmembrane</keyword>
<dbReference type="KEGG" id="ctak:4412677_00570"/>